<feature type="compositionally biased region" description="Polar residues" evidence="1">
    <location>
        <begin position="1"/>
        <end position="12"/>
    </location>
</feature>
<accession>A0A830BMQ9</accession>
<evidence type="ECO:0000313" key="3">
    <source>
        <dbReference type="Proteomes" id="UP000653305"/>
    </source>
</evidence>
<evidence type="ECO:0000256" key="1">
    <source>
        <dbReference type="SAM" id="MobiDB-lite"/>
    </source>
</evidence>
<protein>
    <submittedName>
        <fullName evidence="2">Thaumatin-like protein</fullName>
    </submittedName>
</protein>
<name>A0A830BMQ9_9LAMI</name>
<keyword evidence="3" id="KW-1185">Reference proteome</keyword>
<proteinExistence type="predicted"/>
<organism evidence="2 3">
    <name type="scientific">Phtheirospermum japonicum</name>
    <dbReference type="NCBI Taxonomy" id="374723"/>
    <lineage>
        <taxon>Eukaryota</taxon>
        <taxon>Viridiplantae</taxon>
        <taxon>Streptophyta</taxon>
        <taxon>Embryophyta</taxon>
        <taxon>Tracheophyta</taxon>
        <taxon>Spermatophyta</taxon>
        <taxon>Magnoliopsida</taxon>
        <taxon>eudicotyledons</taxon>
        <taxon>Gunneridae</taxon>
        <taxon>Pentapetalae</taxon>
        <taxon>asterids</taxon>
        <taxon>lamiids</taxon>
        <taxon>Lamiales</taxon>
        <taxon>Orobanchaceae</taxon>
        <taxon>Orobanchaceae incertae sedis</taxon>
        <taxon>Phtheirospermum</taxon>
    </lineage>
</organism>
<reference evidence="2" key="1">
    <citation type="submission" date="2020-07" db="EMBL/GenBank/DDBJ databases">
        <title>Ethylene signaling mediates host invasion by parasitic plants.</title>
        <authorList>
            <person name="Yoshida S."/>
        </authorList>
    </citation>
    <scope>NUCLEOTIDE SEQUENCE</scope>
    <source>
        <strain evidence="2">Okayama</strain>
    </source>
</reference>
<gene>
    <name evidence="2" type="ORF">PHJA_000659300</name>
</gene>
<dbReference type="Proteomes" id="UP000653305">
    <property type="component" value="Unassembled WGS sequence"/>
</dbReference>
<comment type="caution">
    <text evidence="2">The sequence shown here is derived from an EMBL/GenBank/DDBJ whole genome shotgun (WGS) entry which is preliminary data.</text>
</comment>
<dbReference type="EMBL" id="BMAC01000100">
    <property type="protein sequence ID" value="GFP85155.1"/>
    <property type="molecule type" value="Genomic_DNA"/>
</dbReference>
<feature type="region of interest" description="Disordered" evidence="1">
    <location>
        <begin position="1"/>
        <end position="46"/>
    </location>
</feature>
<evidence type="ECO:0000313" key="2">
    <source>
        <dbReference type="EMBL" id="GFP85155.1"/>
    </source>
</evidence>
<dbReference type="AlphaFoldDB" id="A0A830BMQ9"/>
<sequence>MPPLSTSPTDAATLSGPPHPLAGAGGSIRASPGRSMWPPAPSRPVYGAEPIATSMAMAGANARQAIVTGSCNARATGGPPTPWPSSP</sequence>